<dbReference type="AlphaFoldDB" id="A0A5E4PI01"/>
<evidence type="ECO:0000256" key="1">
    <source>
        <dbReference type="ARBA" id="ARBA00006226"/>
    </source>
</evidence>
<gene>
    <name evidence="3" type="ORF">AQUSIP_13330</name>
</gene>
<dbReference type="PANTHER" id="PTHR35601">
    <property type="entry name" value="TOXIN RELE"/>
    <property type="match status" value="1"/>
</dbReference>
<proteinExistence type="inferred from homology"/>
<keyword evidence="2" id="KW-1277">Toxin-antitoxin system</keyword>
<dbReference type="Proteomes" id="UP000324194">
    <property type="component" value="Chromosome 1"/>
</dbReference>
<protein>
    <recommendedName>
        <fullName evidence="5">Toxin RelG</fullName>
    </recommendedName>
</protein>
<dbReference type="SUPFAM" id="SSF143011">
    <property type="entry name" value="RelE-like"/>
    <property type="match status" value="1"/>
</dbReference>
<evidence type="ECO:0000256" key="2">
    <source>
        <dbReference type="ARBA" id="ARBA00022649"/>
    </source>
</evidence>
<dbReference type="RefSeq" id="WP_148339286.1">
    <property type="nucleotide sequence ID" value="NZ_LR699119.1"/>
</dbReference>
<evidence type="ECO:0000313" key="4">
    <source>
        <dbReference type="Proteomes" id="UP000324194"/>
    </source>
</evidence>
<reference evidence="3 4" key="1">
    <citation type="submission" date="2019-08" db="EMBL/GenBank/DDBJ databases">
        <authorList>
            <person name="Guy L."/>
        </authorList>
    </citation>
    <scope>NUCLEOTIDE SEQUENCE [LARGE SCALE GENOMIC DNA]</scope>
    <source>
        <strain evidence="3 4">SGT-108</strain>
    </source>
</reference>
<name>A0A5E4PI01_9COXI</name>
<evidence type="ECO:0000313" key="3">
    <source>
        <dbReference type="EMBL" id="VVC76032.1"/>
    </source>
</evidence>
<dbReference type="KEGG" id="asip:AQUSIP_13330"/>
<dbReference type="OrthoDB" id="5570653at2"/>
<evidence type="ECO:0008006" key="5">
    <source>
        <dbReference type="Google" id="ProtNLM"/>
    </source>
</evidence>
<dbReference type="InterPro" id="IPR007712">
    <property type="entry name" value="RelE/ParE_toxin"/>
</dbReference>
<keyword evidence="4" id="KW-1185">Reference proteome</keyword>
<comment type="similarity">
    <text evidence="1">Belongs to the RelE toxin family.</text>
</comment>
<dbReference type="InterPro" id="IPR035093">
    <property type="entry name" value="RelE/ParE_toxin_dom_sf"/>
</dbReference>
<dbReference type="Pfam" id="PF05016">
    <property type="entry name" value="ParE_toxin"/>
    <property type="match status" value="1"/>
</dbReference>
<organism evidence="3 4">
    <name type="scientific">Aquicella siphonis</name>
    <dbReference type="NCBI Taxonomy" id="254247"/>
    <lineage>
        <taxon>Bacteria</taxon>
        <taxon>Pseudomonadati</taxon>
        <taxon>Pseudomonadota</taxon>
        <taxon>Gammaproteobacteria</taxon>
        <taxon>Legionellales</taxon>
        <taxon>Coxiellaceae</taxon>
        <taxon>Aquicella</taxon>
    </lineage>
</organism>
<sequence length="89" mass="10309">MGWTIKYTEIAAKQMKKMDKATANIIDKYLTLRVATLDDPTQLGKALLHNKSGLWRYRIADHRVICQLNNNELIVLVLKVGHRKNVYDE</sequence>
<dbReference type="PANTHER" id="PTHR35601:SF1">
    <property type="entry name" value="TOXIN RELE"/>
    <property type="match status" value="1"/>
</dbReference>
<dbReference type="Gene3D" id="3.30.2310.20">
    <property type="entry name" value="RelE-like"/>
    <property type="match status" value="1"/>
</dbReference>
<accession>A0A5E4PI01</accession>
<dbReference type="EMBL" id="LR699119">
    <property type="protein sequence ID" value="VVC76032.1"/>
    <property type="molecule type" value="Genomic_DNA"/>
</dbReference>